<evidence type="ECO:0000313" key="11">
    <source>
        <dbReference type="EMBL" id="CEQ39577.1"/>
    </source>
</evidence>
<dbReference type="AlphaFoldDB" id="A0A0D6EHS1"/>
<feature type="compositionally biased region" description="Pro residues" evidence="10">
    <location>
        <begin position="49"/>
        <end position="60"/>
    </location>
</feature>
<dbReference type="GO" id="GO:0008420">
    <property type="term" value="F:RNA polymerase II CTD heptapeptide repeat phosphatase activity"/>
    <property type="evidence" value="ECO:0007669"/>
    <property type="project" value="UniProtKB-ARBA"/>
</dbReference>
<protein>
    <recommendedName>
        <fullName evidence="3">protein-serine/threonine phosphatase</fullName>
        <ecNumber evidence="3">3.1.3.16</ecNumber>
    </recommendedName>
</protein>
<keyword evidence="5" id="KW-0378">Hydrolase</keyword>
<evidence type="ECO:0000256" key="8">
    <source>
        <dbReference type="ARBA" id="ARBA00047761"/>
    </source>
</evidence>
<proteinExistence type="inferred from homology"/>
<reference evidence="12" key="1">
    <citation type="submission" date="2015-02" db="EMBL/GenBank/DDBJ databases">
        <authorList>
            <person name="Gon?alves P."/>
        </authorList>
    </citation>
    <scope>NUCLEOTIDE SEQUENCE [LARGE SCALE GENOMIC DNA]</scope>
</reference>
<dbReference type="InterPro" id="IPR006811">
    <property type="entry name" value="RNA_pol_II_suA"/>
</dbReference>
<evidence type="ECO:0000256" key="4">
    <source>
        <dbReference type="ARBA" id="ARBA00022664"/>
    </source>
</evidence>
<evidence type="ECO:0000256" key="3">
    <source>
        <dbReference type="ARBA" id="ARBA00013081"/>
    </source>
</evidence>
<feature type="compositionally biased region" description="Low complexity" evidence="10">
    <location>
        <begin position="79"/>
        <end position="94"/>
    </location>
</feature>
<evidence type="ECO:0000256" key="6">
    <source>
        <dbReference type="ARBA" id="ARBA00022912"/>
    </source>
</evidence>
<feature type="region of interest" description="Disordered" evidence="10">
    <location>
        <begin position="1"/>
        <end position="94"/>
    </location>
</feature>
<keyword evidence="7" id="KW-0539">Nucleus</keyword>
<dbReference type="FunFam" id="3.40.50.2300:FF:000182">
    <property type="entry name" value="RNA polymerase II subunit A"/>
    <property type="match status" value="1"/>
</dbReference>
<feature type="compositionally biased region" description="Basic and acidic residues" evidence="10">
    <location>
        <begin position="1"/>
        <end position="13"/>
    </location>
</feature>
<comment type="subcellular location">
    <subcellularLocation>
        <location evidence="1">Nucleus</location>
    </subcellularLocation>
</comment>
<dbReference type="Proteomes" id="UP000243876">
    <property type="component" value="Unassembled WGS sequence"/>
</dbReference>
<dbReference type="Gene3D" id="3.40.50.2300">
    <property type="match status" value="2"/>
</dbReference>
<evidence type="ECO:0000313" key="12">
    <source>
        <dbReference type="Proteomes" id="UP000243876"/>
    </source>
</evidence>
<comment type="similarity">
    <text evidence="2">Belongs to the SSU72 phosphatase family.</text>
</comment>
<comment type="catalytic activity">
    <reaction evidence="8">
        <text>O-phospho-L-seryl-[protein] + H2O = L-seryl-[protein] + phosphate</text>
        <dbReference type="Rhea" id="RHEA:20629"/>
        <dbReference type="Rhea" id="RHEA-COMP:9863"/>
        <dbReference type="Rhea" id="RHEA-COMP:11604"/>
        <dbReference type="ChEBI" id="CHEBI:15377"/>
        <dbReference type="ChEBI" id="CHEBI:29999"/>
        <dbReference type="ChEBI" id="CHEBI:43474"/>
        <dbReference type="ChEBI" id="CHEBI:83421"/>
        <dbReference type="EC" id="3.1.3.16"/>
    </reaction>
</comment>
<sequence length="309" mass="33548">MSADPRLRMREAYAARINSPAPPRPPPPPSQANGSPQPYGASSYNQQHPPAPSPYAPHPQPSGYGSAPSAYGRPPRPPQANVTPPANTTPMATPPLSALNAAAVVNELSQQGAAGGNGKRLTFCVVCASNQNRSMEGHNVLSKANFKVISAGTGSAVRLPGPSIDRPNIYAFGTPYEHMYQDLKSKDERLYAANGLLGMLDRNRKIKRAPERWQESTNVADVVITCEERCYDAVIDDLLTRGGELNRPVHIINVEIKDNHEEALIAGKALLDLCTAIESSKDLDGEIDDLLARQQERHPHQLLHTVLFY</sequence>
<keyword evidence="6" id="KW-0904">Protein phosphatase</keyword>
<dbReference type="Pfam" id="PF04722">
    <property type="entry name" value="Ssu72"/>
    <property type="match status" value="1"/>
</dbReference>
<evidence type="ECO:0000256" key="5">
    <source>
        <dbReference type="ARBA" id="ARBA00022801"/>
    </source>
</evidence>
<organism evidence="11 12">
    <name type="scientific">Sporidiobolus salmonicolor</name>
    <name type="common">Yeast-like fungus</name>
    <name type="synonym">Sporobolomyces salmonicolor</name>
    <dbReference type="NCBI Taxonomy" id="5005"/>
    <lineage>
        <taxon>Eukaryota</taxon>
        <taxon>Fungi</taxon>
        <taxon>Dikarya</taxon>
        <taxon>Basidiomycota</taxon>
        <taxon>Pucciniomycotina</taxon>
        <taxon>Microbotryomycetes</taxon>
        <taxon>Sporidiobolales</taxon>
        <taxon>Sporidiobolaceae</taxon>
        <taxon>Sporobolomyces</taxon>
    </lineage>
</organism>
<keyword evidence="12" id="KW-1185">Reference proteome</keyword>
<evidence type="ECO:0000256" key="10">
    <source>
        <dbReference type="SAM" id="MobiDB-lite"/>
    </source>
</evidence>
<evidence type="ECO:0000256" key="9">
    <source>
        <dbReference type="ARBA" id="ARBA00048336"/>
    </source>
</evidence>
<accession>A0A0D6EHS1</accession>
<evidence type="ECO:0000256" key="7">
    <source>
        <dbReference type="ARBA" id="ARBA00023242"/>
    </source>
</evidence>
<keyword evidence="4" id="KW-0507">mRNA processing</keyword>
<name>A0A0D6EHS1_SPOSA</name>
<evidence type="ECO:0000256" key="1">
    <source>
        <dbReference type="ARBA" id="ARBA00004123"/>
    </source>
</evidence>
<dbReference type="GO" id="GO:0005847">
    <property type="term" value="C:mRNA cleavage and polyadenylation specificity factor complex"/>
    <property type="evidence" value="ECO:0007669"/>
    <property type="project" value="UniProtKB-ARBA"/>
</dbReference>
<dbReference type="FunFam" id="3.40.50.2300:FF:000039">
    <property type="entry name" value="RNA polymerase II subunit A C-terminal domain phosphatase"/>
    <property type="match status" value="1"/>
</dbReference>
<evidence type="ECO:0000256" key="2">
    <source>
        <dbReference type="ARBA" id="ARBA00008978"/>
    </source>
</evidence>
<feature type="compositionally biased region" description="Pro residues" evidence="10">
    <location>
        <begin position="20"/>
        <end position="30"/>
    </location>
</feature>
<gene>
    <name evidence="11" type="primary">SPOSA6832_01115</name>
</gene>
<dbReference type="PANTHER" id="PTHR20383">
    <property type="entry name" value="RNA POLYMERASE II SUBUNIT A C-TERMINAL DOMAIN PHOSPHATASE"/>
    <property type="match status" value="1"/>
</dbReference>
<dbReference type="EC" id="3.1.3.16" evidence="3"/>
<dbReference type="EMBL" id="CENE01000003">
    <property type="protein sequence ID" value="CEQ39577.1"/>
    <property type="molecule type" value="Genomic_DNA"/>
</dbReference>
<dbReference type="GO" id="GO:0031124">
    <property type="term" value="P:mRNA 3'-end processing"/>
    <property type="evidence" value="ECO:0007669"/>
    <property type="project" value="UniProtKB-ARBA"/>
</dbReference>
<dbReference type="OrthoDB" id="57957at2759"/>
<comment type="catalytic activity">
    <reaction evidence="9">
        <text>O-phospho-L-threonyl-[protein] + H2O = L-threonyl-[protein] + phosphate</text>
        <dbReference type="Rhea" id="RHEA:47004"/>
        <dbReference type="Rhea" id="RHEA-COMP:11060"/>
        <dbReference type="Rhea" id="RHEA-COMP:11605"/>
        <dbReference type="ChEBI" id="CHEBI:15377"/>
        <dbReference type="ChEBI" id="CHEBI:30013"/>
        <dbReference type="ChEBI" id="CHEBI:43474"/>
        <dbReference type="ChEBI" id="CHEBI:61977"/>
        <dbReference type="EC" id="3.1.3.16"/>
    </reaction>
</comment>